<dbReference type="RefSeq" id="WP_007801691.1">
    <property type="nucleotide sequence ID" value="NZ_DS022277.1"/>
</dbReference>
<dbReference type="HOGENOM" id="CLU_2070852_0_0_5"/>
<feature type="signal peptide" evidence="1">
    <location>
        <begin position="1"/>
        <end position="22"/>
    </location>
</feature>
<keyword evidence="1" id="KW-0732">Signal</keyword>
<protein>
    <submittedName>
        <fullName evidence="2">Uncharacterized protein</fullName>
    </submittedName>
</protein>
<sequence length="118" mass="12493">MKTFRITALAALVAAPLASAQADEHRELGAHQHGVASSALRTKISAALRRFVHARPEAAALVARQFMAREDWSQGPLLAKIMEGDKLTSAPDLMAVAIYVAQARSADANMARADGSEG</sequence>
<accession>Q0FX59</accession>
<feature type="chain" id="PRO_5004172080" evidence="1">
    <location>
        <begin position="23"/>
        <end position="118"/>
    </location>
</feature>
<dbReference type="OrthoDB" id="7702485at2"/>
<organism evidence="2 3">
    <name type="scientific">Salipiger bermudensis (strain DSM 26914 / JCM 13377 / KCTC 12554 / HTCC2601)</name>
    <name type="common">Pelagibaca bermudensis</name>
    <dbReference type="NCBI Taxonomy" id="314265"/>
    <lineage>
        <taxon>Bacteria</taxon>
        <taxon>Pseudomonadati</taxon>
        <taxon>Pseudomonadota</taxon>
        <taxon>Alphaproteobacteria</taxon>
        <taxon>Rhodobacterales</taxon>
        <taxon>Roseobacteraceae</taxon>
        <taxon>Salipiger</taxon>
    </lineage>
</organism>
<name>Q0FX59_SALBH</name>
<evidence type="ECO:0000313" key="3">
    <source>
        <dbReference type="Proteomes" id="UP000006230"/>
    </source>
</evidence>
<gene>
    <name evidence="2" type="ORF">R2601_02183</name>
</gene>
<dbReference type="Proteomes" id="UP000006230">
    <property type="component" value="Unassembled WGS sequence"/>
</dbReference>
<proteinExistence type="predicted"/>
<keyword evidence="3" id="KW-1185">Reference proteome</keyword>
<evidence type="ECO:0000313" key="2">
    <source>
        <dbReference type="EMBL" id="EAU48343.1"/>
    </source>
</evidence>
<evidence type="ECO:0000256" key="1">
    <source>
        <dbReference type="SAM" id="SignalP"/>
    </source>
</evidence>
<dbReference type="EMBL" id="AATQ01000001">
    <property type="protein sequence ID" value="EAU48343.1"/>
    <property type="molecule type" value="Genomic_DNA"/>
</dbReference>
<dbReference type="AlphaFoldDB" id="Q0FX59"/>
<comment type="caution">
    <text evidence="2">The sequence shown here is derived from an EMBL/GenBank/DDBJ whole genome shotgun (WGS) entry which is preliminary data.</text>
</comment>
<reference evidence="2 3" key="1">
    <citation type="journal article" date="2010" name="J. Bacteriol.">
        <title>Genome sequences of Pelagibaca bermudensis HTCC2601T and Maritimibacter alkaliphilus HTCC2654T, the type strains of two marine Roseobacter genera.</title>
        <authorList>
            <person name="Thrash J.C."/>
            <person name="Cho J.C."/>
            <person name="Ferriera S."/>
            <person name="Johnson J."/>
            <person name="Vergin K.L."/>
            <person name="Giovannoni S.J."/>
        </authorList>
    </citation>
    <scope>NUCLEOTIDE SEQUENCE [LARGE SCALE GENOMIC DNA]</scope>
    <source>
        <strain evidence="3">DSM 26914 / JCM 13377 / KCTC 12554 / HTCC2601</strain>
    </source>
</reference>